<comment type="caution">
    <text evidence="1">The sequence shown here is derived from an EMBL/GenBank/DDBJ whole genome shotgun (WGS) entry which is preliminary data.</text>
</comment>
<dbReference type="Proteomes" id="UP000222310">
    <property type="component" value="Unassembled WGS sequence"/>
</dbReference>
<name>A0A9Q6EIA5_NOSLI</name>
<accession>A0A9Q6EIA5</accession>
<reference evidence="1 2" key="1">
    <citation type="submission" date="2015-02" db="EMBL/GenBank/DDBJ databases">
        <title>Nostoc linckia genome annotation.</title>
        <authorList>
            <person name="Zhou Z."/>
        </authorList>
    </citation>
    <scope>NUCLEOTIDE SEQUENCE [LARGE SCALE GENOMIC DNA]</scope>
    <source>
        <strain evidence="2">z8</strain>
    </source>
</reference>
<organism evidence="1 2">
    <name type="scientific">Nostoc linckia z8</name>
    <dbReference type="NCBI Taxonomy" id="1628746"/>
    <lineage>
        <taxon>Bacteria</taxon>
        <taxon>Bacillati</taxon>
        <taxon>Cyanobacteriota</taxon>
        <taxon>Cyanophyceae</taxon>
        <taxon>Nostocales</taxon>
        <taxon>Nostocaceae</taxon>
        <taxon>Nostoc</taxon>
    </lineage>
</organism>
<evidence type="ECO:0000313" key="2">
    <source>
        <dbReference type="Proteomes" id="UP000222310"/>
    </source>
</evidence>
<protein>
    <submittedName>
        <fullName evidence="1">Uncharacterized protein</fullName>
    </submittedName>
</protein>
<sequence length="75" mass="8080">MLSLWDWVLGIGKQALQAEGHRGKDLQQLLLCSPAPQPPVLNAQSPAFINLPCSGVLHLTCTFTKANKNVFGPAK</sequence>
<dbReference type="AlphaFoldDB" id="A0A9Q6EIA5"/>
<proteinExistence type="predicted"/>
<evidence type="ECO:0000313" key="1">
    <source>
        <dbReference type="EMBL" id="PHJ96914.1"/>
    </source>
</evidence>
<dbReference type="EMBL" id="LAHD01000122">
    <property type="protein sequence ID" value="PHJ96914.1"/>
    <property type="molecule type" value="Genomic_DNA"/>
</dbReference>
<gene>
    <name evidence="1" type="ORF">VF08_29690</name>
</gene>